<reference evidence="1" key="1">
    <citation type="submission" date="2021-04" db="EMBL/GenBank/DDBJ databases">
        <title>Draft genome sequence of Xylanibacillus composti strain K13.</title>
        <authorList>
            <person name="Uke A."/>
            <person name="Chhe C."/>
            <person name="Baramee S."/>
            <person name="Kosugi A."/>
        </authorList>
    </citation>
    <scope>NUCLEOTIDE SEQUENCE</scope>
    <source>
        <strain evidence="1">K13</strain>
    </source>
</reference>
<dbReference type="EMBL" id="BOVK01000108">
    <property type="protein sequence ID" value="GIQ71541.1"/>
    <property type="molecule type" value="Genomic_DNA"/>
</dbReference>
<protein>
    <submittedName>
        <fullName evidence="1">Uncharacterized protein</fullName>
    </submittedName>
</protein>
<dbReference type="Proteomes" id="UP000677918">
    <property type="component" value="Unassembled WGS sequence"/>
</dbReference>
<evidence type="ECO:0000313" key="2">
    <source>
        <dbReference type="Proteomes" id="UP000677918"/>
    </source>
</evidence>
<sequence length="78" mass="9020">MMIWGIVNDENGNQEACKHAGITIRLSGFWLYRGFAGYERSRWEKVMNRILEWNLIGGLCEDLLTELALTQAFLFVPL</sequence>
<dbReference type="AlphaFoldDB" id="A0A8J4M507"/>
<name>A0A8J4M507_9BACL</name>
<accession>A0A8J4M507</accession>
<proteinExistence type="predicted"/>
<organism evidence="1 2">
    <name type="scientific">Xylanibacillus composti</name>
    <dbReference type="NCBI Taxonomy" id="1572762"/>
    <lineage>
        <taxon>Bacteria</taxon>
        <taxon>Bacillati</taxon>
        <taxon>Bacillota</taxon>
        <taxon>Bacilli</taxon>
        <taxon>Bacillales</taxon>
        <taxon>Paenibacillaceae</taxon>
        <taxon>Xylanibacillus</taxon>
    </lineage>
</organism>
<gene>
    <name evidence="1" type="ORF">XYCOK13_43650</name>
</gene>
<comment type="caution">
    <text evidence="1">The sequence shown here is derived from an EMBL/GenBank/DDBJ whole genome shotgun (WGS) entry which is preliminary data.</text>
</comment>
<keyword evidence="2" id="KW-1185">Reference proteome</keyword>
<evidence type="ECO:0000313" key="1">
    <source>
        <dbReference type="EMBL" id="GIQ71541.1"/>
    </source>
</evidence>